<evidence type="ECO:0000313" key="3">
    <source>
        <dbReference type="Proteomes" id="UP000253426"/>
    </source>
</evidence>
<evidence type="ECO:0000259" key="1">
    <source>
        <dbReference type="Pfam" id="PF01593"/>
    </source>
</evidence>
<organism evidence="2 3">
    <name type="scientific">Roseimicrobium gellanilyticum</name>
    <dbReference type="NCBI Taxonomy" id="748857"/>
    <lineage>
        <taxon>Bacteria</taxon>
        <taxon>Pseudomonadati</taxon>
        <taxon>Verrucomicrobiota</taxon>
        <taxon>Verrucomicrobiia</taxon>
        <taxon>Verrucomicrobiales</taxon>
        <taxon>Verrucomicrobiaceae</taxon>
        <taxon>Roseimicrobium</taxon>
    </lineage>
</organism>
<comment type="caution">
    <text evidence="2">The sequence shown here is derived from an EMBL/GenBank/DDBJ whole genome shotgun (WGS) entry which is preliminary data.</text>
</comment>
<name>A0A366HFK5_9BACT</name>
<dbReference type="InterPro" id="IPR036188">
    <property type="entry name" value="FAD/NAD-bd_sf"/>
</dbReference>
<feature type="domain" description="Amine oxidase" evidence="1">
    <location>
        <begin position="16"/>
        <end position="321"/>
    </location>
</feature>
<dbReference type="PANTHER" id="PTHR21197:SF0">
    <property type="entry name" value="UDP-GALACTOPYRANOSE MUTASE"/>
    <property type="match status" value="1"/>
</dbReference>
<dbReference type="RefSeq" id="WP_113959988.1">
    <property type="nucleotide sequence ID" value="NZ_QNRR01000007.1"/>
</dbReference>
<dbReference type="AlphaFoldDB" id="A0A366HFK5"/>
<protein>
    <submittedName>
        <fullName evidence="2">UDP-galactopyranose mutase</fullName>
    </submittedName>
</protein>
<sequence>MSSSNKHVVILGGGPCGLYAARVLSRVGVKVTLLEKDVRPGGLATSHQRGENWYDLGCHMLHEFDKEIYEDIMELMGDESIPVQLDAKIRWAGAFYRYPLQFQDMIKGIPLPILAFYTIGLFYAQIRKSLVPWTPKNAEQALIQLYGSPLYRFFFKDFTHRYWGIHPKELSATFITTKMPRLSAVDVLKKAFGKLGVKDKGVKAVDSALHEETLHYSRTGAEAMPRAIAKAIGEQGGEVVVGADVSRIELSEGRVSKVYYQKDGAEHSVVCDECISTIPMPWLVQKTEPPPPQEVLDAAKELRFKPIAIYGLLVRKEKCLDALYIYYRDRAFHRVGEPKNAGLTVKPEGHTVLIVETTCELGDAKWQGTEEMKDRIFKDLEAEKICTKADVVETHVLHGETGYPIFALGFEPYLEKVTGWVKSIPNLQTTGRQGGFKYPNMHSAMRMGATAAQTALKRLGSQ</sequence>
<keyword evidence="3" id="KW-1185">Reference proteome</keyword>
<dbReference type="GO" id="GO:0016491">
    <property type="term" value="F:oxidoreductase activity"/>
    <property type="evidence" value="ECO:0007669"/>
    <property type="project" value="InterPro"/>
</dbReference>
<dbReference type="InterPro" id="IPR002937">
    <property type="entry name" value="Amino_oxidase"/>
</dbReference>
<dbReference type="Gene3D" id="3.50.50.60">
    <property type="entry name" value="FAD/NAD(P)-binding domain"/>
    <property type="match status" value="1"/>
</dbReference>
<dbReference type="GO" id="GO:0050660">
    <property type="term" value="F:flavin adenine dinucleotide binding"/>
    <property type="evidence" value="ECO:0007669"/>
    <property type="project" value="TreeGrafter"/>
</dbReference>
<gene>
    <name evidence="2" type="ORF">DES53_107184</name>
</gene>
<dbReference type="EMBL" id="QNRR01000007">
    <property type="protein sequence ID" value="RBP41353.1"/>
    <property type="molecule type" value="Genomic_DNA"/>
</dbReference>
<dbReference type="Pfam" id="PF01593">
    <property type="entry name" value="Amino_oxidase"/>
    <property type="match status" value="1"/>
</dbReference>
<reference evidence="2 3" key="1">
    <citation type="submission" date="2018-06" db="EMBL/GenBank/DDBJ databases">
        <title>Genomic Encyclopedia of Type Strains, Phase IV (KMG-IV): sequencing the most valuable type-strain genomes for metagenomic binning, comparative biology and taxonomic classification.</title>
        <authorList>
            <person name="Goeker M."/>
        </authorList>
    </citation>
    <scope>NUCLEOTIDE SEQUENCE [LARGE SCALE GENOMIC DNA]</scope>
    <source>
        <strain evidence="2 3">DSM 25532</strain>
    </source>
</reference>
<dbReference type="PANTHER" id="PTHR21197">
    <property type="entry name" value="UDP-GALACTOPYRANOSE MUTASE"/>
    <property type="match status" value="1"/>
</dbReference>
<dbReference type="GO" id="GO:0008767">
    <property type="term" value="F:UDP-galactopyranose mutase activity"/>
    <property type="evidence" value="ECO:0007669"/>
    <property type="project" value="TreeGrafter"/>
</dbReference>
<evidence type="ECO:0000313" key="2">
    <source>
        <dbReference type="EMBL" id="RBP41353.1"/>
    </source>
</evidence>
<accession>A0A366HFK5</accession>
<dbReference type="OrthoDB" id="9814556at2"/>
<dbReference type="PRINTS" id="PR00419">
    <property type="entry name" value="ADXRDTASE"/>
</dbReference>
<dbReference type="Proteomes" id="UP000253426">
    <property type="component" value="Unassembled WGS sequence"/>
</dbReference>
<proteinExistence type="predicted"/>
<dbReference type="SUPFAM" id="SSF51905">
    <property type="entry name" value="FAD/NAD(P)-binding domain"/>
    <property type="match status" value="1"/>
</dbReference>
<dbReference type="GO" id="GO:0005829">
    <property type="term" value="C:cytosol"/>
    <property type="evidence" value="ECO:0007669"/>
    <property type="project" value="TreeGrafter"/>
</dbReference>